<evidence type="ECO:0000313" key="4">
    <source>
        <dbReference type="Proteomes" id="UP000650424"/>
    </source>
</evidence>
<dbReference type="Proteomes" id="UP000650424">
    <property type="component" value="Unassembled WGS sequence"/>
</dbReference>
<proteinExistence type="inferred from homology"/>
<dbReference type="InterPro" id="IPR000305">
    <property type="entry name" value="GIY-YIG_endonuc"/>
</dbReference>
<organism evidence="3 4">
    <name type="scientific">Undibacterium hunanense</name>
    <dbReference type="NCBI Taxonomy" id="2762292"/>
    <lineage>
        <taxon>Bacteria</taxon>
        <taxon>Pseudomonadati</taxon>
        <taxon>Pseudomonadota</taxon>
        <taxon>Betaproteobacteria</taxon>
        <taxon>Burkholderiales</taxon>
        <taxon>Oxalobacteraceae</taxon>
        <taxon>Undibacterium</taxon>
    </lineage>
</organism>
<dbReference type="Gene3D" id="3.40.1440.10">
    <property type="entry name" value="GIY-YIG endonuclease"/>
    <property type="match status" value="1"/>
</dbReference>
<dbReference type="PANTHER" id="PTHR34477:SF5">
    <property type="entry name" value="BSL5627 PROTEIN"/>
    <property type="match status" value="1"/>
</dbReference>
<dbReference type="RefSeq" id="WP_186946840.1">
    <property type="nucleotide sequence ID" value="NZ_JACOGF010000004.1"/>
</dbReference>
<evidence type="ECO:0000256" key="1">
    <source>
        <dbReference type="ARBA" id="ARBA00007435"/>
    </source>
</evidence>
<protein>
    <submittedName>
        <fullName evidence="3">GIY-YIG nuclease family protein</fullName>
    </submittedName>
</protein>
<reference evidence="3 4" key="1">
    <citation type="submission" date="2020-08" db="EMBL/GenBank/DDBJ databases">
        <title>Novel species isolated from subtropical streams in China.</title>
        <authorList>
            <person name="Lu H."/>
        </authorList>
    </citation>
    <scope>NUCLEOTIDE SEQUENCE [LARGE SCALE GENOMIC DNA]</scope>
    <source>
        <strain evidence="3 4">CY18W</strain>
    </source>
</reference>
<dbReference type="Pfam" id="PF01541">
    <property type="entry name" value="GIY-YIG"/>
    <property type="match status" value="1"/>
</dbReference>
<feature type="domain" description="GIY-YIG" evidence="2">
    <location>
        <begin position="1"/>
        <end position="76"/>
    </location>
</feature>
<accession>A0ABR6ZNX5</accession>
<keyword evidence="4" id="KW-1185">Reference proteome</keyword>
<comment type="similarity">
    <text evidence="1">Belongs to the UPF0213 family.</text>
</comment>
<gene>
    <name evidence="3" type="ORF">H8L32_08875</name>
</gene>
<dbReference type="InterPro" id="IPR050190">
    <property type="entry name" value="UPF0213_domain"/>
</dbReference>
<dbReference type="PROSITE" id="PS50164">
    <property type="entry name" value="GIY_YIG"/>
    <property type="match status" value="1"/>
</dbReference>
<comment type="caution">
    <text evidence="3">The sequence shown here is derived from an EMBL/GenBank/DDBJ whole genome shotgun (WGS) entry which is preliminary data.</text>
</comment>
<evidence type="ECO:0000313" key="3">
    <source>
        <dbReference type="EMBL" id="MBC3917582.1"/>
    </source>
</evidence>
<dbReference type="EMBL" id="JACOGF010000004">
    <property type="protein sequence ID" value="MBC3917582.1"/>
    <property type="molecule type" value="Genomic_DNA"/>
</dbReference>
<dbReference type="InterPro" id="IPR035901">
    <property type="entry name" value="GIY-YIG_endonuc_sf"/>
</dbReference>
<dbReference type="CDD" id="cd10448">
    <property type="entry name" value="GIY-YIG_unchar_3"/>
    <property type="match status" value="1"/>
</dbReference>
<dbReference type="SMART" id="SM00465">
    <property type="entry name" value="GIYc"/>
    <property type="match status" value="1"/>
</dbReference>
<dbReference type="SUPFAM" id="SSF82771">
    <property type="entry name" value="GIY-YIG endonuclease"/>
    <property type="match status" value="1"/>
</dbReference>
<dbReference type="PANTHER" id="PTHR34477">
    <property type="entry name" value="UPF0213 PROTEIN YHBQ"/>
    <property type="match status" value="1"/>
</dbReference>
<evidence type="ECO:0000259" key="2">
    <source>
        <dbReference type="PROSITE" id="PS50164"/>
    </source>
</evidence>
<name>A0ABR6ZNX5_9BURK</name>
<sequence>MAYIYILASARNGTLYVGVTSDLIARVYQHKHDFVDSFTSKYKIHQLVWFEQVDSMLSAIQREKQIKAWKRKWKIRLIEETNPYWRDLYLDIV</sequence>